<dbReference type="InterPro" id="IPR023213">
    <property type="entry name" value="CAT-like_dom_sf"/>
</dbReference>
<dbReference type="GO" id="GO:0016746">
    <property type="term" value="F:acyltransferase activity"/>
    <property type="evidence" value="ECO:0007669"/>
    <property type="project" value="UniProtKB-KW"/>
</dbReference>
<protein>
    <recommendedName>
        <fullName evidence="7">Transferase</fullName>
    </recommendedName>
</protein>
<dbReference type="OrthoDB" id="1862401at2759"/>
<keyword evidence="2" id="KW-0808">Transferase</keyword>
<reference evidence="5 6" key="1">
    <citation type="submission" date="2019-06" db="EMBL/GenBank/DDBJ databases">
        <title>A chromosomal-level reference genome of Carpinus fangiana (Coryloideae, Betulaceae).</title>
        <authorList>
            <person name="Yang X."/>
            <person name="Wang Z."/>
            <person name="Zhang L."/>
            <person name="Hao G."/>
            <person name="Liu J."/>
            <person name="Yang Y."/>
        </authorList>
    </citation>
    <scope>NUCLEOTIDE SEQUENCE [LARGE SCALE GENOMIC DNA]</scope>
    <source>
        <strain evidence="5">Cfa_2016G</strain>
        <tissue evidence="5">Leaf</tissue>
    </source>
</reference>
<evidence type="ECO:0000313" key="6">
    <source>
        <dbReference type="Proteomes" id="UP000327013"/>
    </source>
</evidence>
<evidence type="ECO:0000256" key="2">
    <source>
        <dbReference type="ARBA" id="ARBA00022679"/>
    </source>
</evidence>
<dbReference type="FunFam" id="3.30.559.10:FF:000008">
    <property type="entry name" value="Tryptamine hydroxycinnamoyl transferase"/>
    <property type="match status" value="1"/>
</dbReference>
<sequence>MSNPQKVRHISECFVKPEHALEEAKRPFYLTPWDLAMLSAHYIQQGLLFTKPPAADEQEGFIDTLLNRLKLSLSRALVHFYPLSGRLVTKTNENPPSCLIYVDCDNSPGAKFIHAALDLTISEILSPIDVPLVVQSFFDHDRALNYDGHTMPLLSIQITELIDGIFVGCSMNHCIVDGTSYWHFINSWSEIFQAEGNDISLARPPIHKRWFPDGCGPIINLPFTHQDEIISRFEAPTLRERVFHFSSESIAKLKAKANAEYKTNKISSFQSLSALLWRCITRAHRLPLDQITSCKLATNNRSRMDPQLSQDYFGNSTHAVAGVATAGELLEQSLGWAAWQLHQAVVNHTDKAIHGWMDAWQQSPFIYQARFFDRYSVMMGSSPRFNMYGNEFGMGKAVAIRSGYANKIDGKVSSFPGYEGGGSIDLEVCLPPDFMSALESDEEFMDAATLPHQWHRIEDKLYLSRVEEVNATQQSEQSNPKQTVTTADEHKDQLG</sequence>
<feature type="compositionally biased region" description="Polar residues" evidence="4">
    <location>
        <begin position="470"/>
        <end position="486"/>
    </location>
</feature>
<keyword evidence="3" id="KW-0012">Acyltransferase</keyword>
<gene>
    <name evidence="5" type="ORF">FH972_018066</name>
</gene>
<evidence type="ECO:0000313" key="5">
    <source>
        <dbReference type="EMBL" id="KAE8100139.1"/>
    </source>
</evidence>
<dbReference type="EMBL" id="CM017327">
    <property type="protein sequence ID" value="KAE8100139.1"/>
    <property type="molecule type" value="Genomic_DNA"/>
</dbReference>
<dbReference type="Gene3D" id="3.30.559.10">
    <property type="entry name" value="Chloramphenicol acetyltransferase-like domain"/>
    <property type="match status" value="2"/>
</dbReference>
<proteinExistence type="inferred from homology"/>
<comment type="similarity">
    <text evidence="1">Belongs to the plant acyltransferase family.</text>
</comment>
<keyword evidence="6" id="KW-1185">Reference proteome</keyword>
<dbReference type="AlphaFoldDB" id="A0A5N6RPC2"/>
<dbReference type="PANTHER" id="PTHR31896">
    <property type="entry name" value="FAMILY REGULATORY PROTEIN, PUTATIVE (AFU_ORTHOLOGUE AFUA_3G14730)-RELATED"/>
    <property type="match status" value="1"/>
</dbReference>
<dbReference type="Pfam" id="PF02458">
    <property type="entry name" value="Transferase"/>
    <property type="match status" value="1"/>
</dbReference>
<organism evidence="5 6">
    <name type="scientific">Carpinus fangiana</name>
    <dbReference type="NCBI Taxonomy" id="176857"/>
    <lineage>
        <taxon>Eukaryota</taxon>
        <taxon>Viridiplantae</taxon>
        <taxon>Streptophyta</taxon>
        <taxon>Embryophyta</taxon>
        <taxon>Tracheophyta</taxon>
        <taxon>Spermatophyta</taxon>
        <taxon>Magnoliopsida</taxon>
        <taxon>eudicotyledons</taxon>
        <taxon>Gunneridae</taxon>
        <taxon>Pentapetalae</taxon>
        <taxon>rosids</taxon>
        <taxon>fabids</taxon>
        <taxon>Fagales</taxon>
        <taxon>Betulaceae</taxon>
        <taxon>Carpinus</taxon>
    </lineage>
</organism>
<dbReference type="PANTHER" id="PTHR31896:SF12">
    <property type="entry name" value="HXXXD-TYPE ACYL-TRANSFERASE FAMILY PROTEIN"/>
    <property type="match status" value="1"/>
</dbReference>
<dbReference type="Proteomes" id="UP000327013">
    <property type="component" value="Chromosome 7"/>
</dbReference>
<evidence type="ECO:0000256" key="3">
    <source>
        <dbReference type="ARBA" id="ARBA00023315"/>
    </source>
</evidence>
<feature type="region of interest" description="Disordered" evidence="4">
    <location>
        <begin position="470"/>
        <end position="495"/>
    </location>
</feature>
<evidence type="ECO:0000256" key="1">
    <source>
        <dbReference type="ARBA" id="ARBA00009861"/>
    </source>
</evidence>
<evidence type="ECO:0008006" key="7">
    <source>
        <dbReference type="Google" id="ProtNLM"/>
    </source>
</evidence>
<accession>A0A5N6RPC2</accession>
<evidence type="ECO:0000256" key="4">
    <source>
        <dbReference type="SAM" id="MobiDB-lite"/>
    </source>
</evidence>
<name>A0A5N6RPC2_9ROSI</name>
<dbReference type="InterPro" id="IPR051283">
    <property type="entry name" value="Sec_Metabolite_Acyltrans"/>
</dbReference>